<gene>
    <name evidence="2" type="ORF">J5N97_027826</name>
</gene>
<evidence type="ECO:0000313" key="2">
    <source>
        <dbReference type="EMBL" id="KAJ0962704.1"/>
    </source>
</evidence>
<name>A0A9D5H4B4_9LILI</name>
<feature type="region of interest" description="Disordered" evidence="1">
    <location>
        <begin position="74"/>
        <end position="94"/>
    </location>
</feature>
<dbReference type="AlphaFoldDB" id="A0A9D5H4B4"/>
<keyword evidence="3" id="KW-1185">Reference proteome</keyword>
<proteinExistence type="predicted"/>
<dbReference type="Proteomes" id="UP001085076">
    <property type="component" value="Miscellaneous, Linkage group lg09"/>
</dbReference>
<dbReference type="EMBL" id="JAGGNH010000009">
    <property type="protein sequence ID" value="KAJ0962704.1"/>
    <property type="molecule type" value="Genomic_DNA"/>
</dbReference>
<sequence>MSMQRLNHFHGFLPEYEPYISPASPIRRGPMYSAYAELREWRLRTKAAMIKPPPPPPPPSLHVGLRKEEKLPIAKLPSNVAKMDNPGMTPRPGSKADMRRLGTMMAMKKGISSLKDMKEMKDFPHAFMSSSFDLGVFKEDKDNLRLVTC</sequence>
<evidence type="ECO:0000313" key="3">
    <source>
        <dbReference type="Proteomes" id="UP001085076"/>
    </source>
</evidence>
<evidence type="ECO:0000256" key="1">
    <source>
        <dbReference type="SAM" id="MobiDB-lite"/>
    </source>
</evidence>
<reference evidence="2" key="1">
    <citation type="submission" date="2021-03" db="EMBL/GenBank/DDBJ databases">
        <authorList>
            <person name="Li Z."/>
            <person name="Yang C."/>
        </authorList>
    </citation>
    <scope>NUCLEOTIDE SEQUENCE</scope>
    <source>
        <strain evidence="2">Dzin_1.0</strain>
        <tissue evidence="2">Leaf</tissue>
    </source>
</reference>
<accession>A0A9D5H4B4</accession>
<comment type="caution">
    <text evidence="2">The sequence shown here is derived from an EMBL/GenBank/DDBJ whole genome shotgun (WGS) entry which is preliminary data.</text>
</comment>
<reference evidence="2" key="2">
    <citation type="journal article" date="2022" name="Hortic Res">
        <title>The genome of Dioscorea zingiberensis sheds light on the biosynthesis, origin and evolution of the medicinally important diosgenin saponins.</title>
        <authorList>
            <person name="Li Y."/>
            <person name="Tan C."/>
            <person name="Li Z."/>
            <person name="Guo J."/>
            <person name="Li S."/>
            <person name="Chen X."/>
            <person name="Wang C."/>
            <person name="Dai X."/>
            <person name="Yang H."/>
            <person name="Song W."/>
            <person name="Hou L."/>
            <person name="Xu J."/>
            <person name="Tong Z."/>
            <person name="Xu A."/>
            <person name="Yuan X."/>
            <person name="Wang W."/>
            <person name="Yang Q."/>
            <person name="Chen L."/>
            <person name="Sun Z."/>
            <person name="Wang K."/>
            <person name="Pan B."/>
            <person name="Chen J."/>
            <person name="Bao Y."/>
            <person name="Liu F."/>
            <person name="Qi X."/>
            <person name="Gang D.R."/>
            <person name="Wen J."/>
            <person name="Li J."/>
        </authorList>
    </citation>
    <scope>NUCLEOTIDE SEQUENCE</scope>
    <source>
        <strain evidence="2">Dzin_1.0</strain>
    </source>
</reference>
<protein>
    <submittedName>
        <fullName evidence="2">Uncharacterized protein</fullName>
    </submittedName>
</protein>
<dbReference type="OrthoDB" id="755797at2759"/>
<organism evidence="2 3">
    <name type="scientific">Dioscorea zingiberensis</name>
    <dbReference type="NCBI Taxonomy" id="325984"/>
    <lineage>
        <taxon>Eukaryota</taxon>
        <taxon>Viridiplantae</taxon>
        <taxon>Streptophyta</taxon>
        <taxon>Embryophyta</taxon>
        <taxon>Tracheophyta</taxon>
        <taxon>Spermatophyta</taxon>
        <taxon>Magnoliopsida</taxon>
        <taxon>Liliopsida</taxon>
        <taxon>Dioscoreales</taxon>
        <taxon>Dioscoreaceae</taxon>
        <taxon>Dioscorea</taxon>
    </lineage>
</organism>